<dbReference type="GO" id="GO:0005759">
    <property type="term" value="C:mitochondrial matrix"/>
    <property type="evidence" value="ECO:0007669"/>
    <property type="project" value="UniProtKB-SubCell"/>
</dbReference>
<dbReference type="PANTHER" id="PTHR23245">
    <property type="entry name" value="TRNA METHYLTRANSFERASE"/>
    <property type="match status" value="1"/>
</dbReference>
<keyword evidence="2 8" id="KW-0963">Cytoplasm</keyword>
<dbReference type="GO" id="GO:0052906">
    <property type="term" value="F:tRNA (guanine(37)-N1)-methyltransferase activity"/>
    <property type="evidence" value="ECO:0007669"/>
    <property type="project" value="UniProtKB-UniRule"/>
</dbReference>
<comment type="caution">
    <text evidence="11">The sequence shown here is derived from an EMBL/GenBank/DDBJ whole genome shotgun (WGS) entry which is preliminary data.</text>
</comment>
<comment type="subcellular location">
    <subcellularLocation>
        <location evidence="8">Mitochondrion matrix</location>
    </subcellularLocation>
    <subcellularLocation>
        <location evidence="8">Nucleus</location>
    </subcellularLocation>
    <subcellularLocation>
        <location evidence="8">Cytoplasm</location>
    </subcellularLocation>
    <text evidence="8">Predominantly in the mitochondria and in the nucleus.</text>
</comment>
<keyword evidence="8" id="KW-0539">Nucleus</keyword>
<dbReference type="FunFam" id="3.30.300.110:FF:000001">
    <property type="entry name" value="tRNA (guanine(37)-N1)-methyltransferase"/>
    <property type="match status" value="1"/>
</dbReference>
<feature type="region of interest" description="Disordered" evidence="9">
    <location>
        <begin position="587"/>
        <end position="617"/>
    </location>
</feature>
<evidence type="ECO:0000259" key="10">
    <source>
        <dbReference type="PROSITE" id="PS51684"/>
    </source>
</evidence>
<comment type="subunit">
    <text evidence="8">Monomer.</text>
</comment>
<feature type="region of interest" description="Disordered" evidence="9">
    <location>
        <begin position="315"/>
        <end position="339"/>
    </location>
</feature>
<accession>A0A9K3PCL8</accession>
<dbReference type="InterPro" id="IPR025792">
    <property type="entry name" value="tRNA_Gua_MeTrfase_euk"/>
</dbReference>
<name>A0A9K3PCL8_9STRA</name>
<evidence type="ECO:0000256" key="6">
    <source>
        <dbReference type="ARBA" id="ARBA00022694"/>
    </source>
</evidence>
<comment type="function">
    <text evidence="8">Specifically methylates the N1 position of guanosine-37 in various cytoplasmic and mitochondrial tRNAs. Methylation is not dependent on the nature of the nucleoside 5' of the target nucleoside. This is the first step in the biosynthesis of wybutosine (yW), a modified base adjacent to the anticodon of tRNAs and required for accurate decoding.</text>
</comment>
<evidence type="ECO:0000256" key="9">
    <source>
        <dbReference type="SAM" id="MobiDB-lite"/>
    </source>
</evidence>
<keyword evidence="5 8" id="KW-0949">S-adenosyl-L-methionine</keyword>
<comment type="similarity">
    <text evidence="8">Belongs to the TRM5 / TYW2 family.</text>
</comment>
<feature type="compositionally biased region" description="Low complexity" evidence="9">
    <location>
        <begin position="316"/>
        <end position="335"/>
    </location>
</feature>
<protein>
    <recommendedName>
        <fullName evidence="8">tRNA (guanine(37)-N1)-methyltransferase</fullName>
        <ecNumber evidence="8">2.1.1.228</ecNumber>
    </recommendedName>
    <alternativeName>
        <fullName evidence="8">M1G-methyltransferase</fullName>
    </alternativeName>
    <alternativeName>
        <fullName evidence="8">tRNA [GM37] methyltransferase</fullName>
    </alternativeName>
    <alternativeName>
        <fullName evidence="8">tRNA methyltransferase 5 homolog</fullName>
    </alternativeName>
</protein>
<reference evidence="11" key="2">
    <citation type="submission" date="2021-04" db="EMBL/GenBank/DDBJ databases">
        <authorList>
            <person name="Podell S."/>
        </authorList>
    </citation>
    <scope>NUCLEOTIDE SEQUENCE</scope>
    <source>
        <strain evidence="11">Hildebrandi</strain>
    </source>
</reference>
<organism evidence="11 12">
    <name type="scientific">Nitzschia inconspicua</name>
    <dbReference type="NCBI Taxonomy" id="303405"/>
    <lineage>
        <taxon>Eukaryota</taxon>
        <taxon>Sar</taxon>
        <taxon>Stramenopiles</taxon>
        <taxon>Ochrophyta</taxon>
        <taxon>Bacillariophyta</taxon>
        <taxon>Bacillariophyceae</taxon>
        <taxon>Bacillariophycidae</taxon>
        <taxon>Bacillariales</taxon>
        <taxon>Bacillariaceae</taxon>
        <taxon>Nitzschia</taxon>
    </lineage>
</organism>
<dbReference type="InterPro" id="IPR030382">
    <property type="entry name" value="MeTrfase_TRM5/TYW2"/>
</dbReference>
<dbReference type="HAMAP" id="MF_03152">
    <property type="entry name" value="TRM5"/>
    <property type="match status" value="1"/>
</dbReference>
<keyword evidence="6 8" id="KW-0819">tRNA processing</keyword>
<evidence type="ECO:0000256" key="3">
    <source>
        <dbReference type="ARBA" id="ARBA00022603"/>
    </source>
</evidence>
<reference evidence="11" key="1">
    <citation type="journal article" date="2021" name="Sci. Rep.">
        <title>Diploid genomic architecture of Nitzschia inconspicua, an elite biomass production diatom.</title>
        <authorList>
            <person name="Oliver A."/>
            <person name="Podell S."/>
            <person name="Pinowska A."/>
            <person name="Traller J.C."/>
            <person name="Smith S.R."/>
            <person name="McClure R."/>
            <person name="Beliaev A."/>
            <person name="Bohutskyi P."/>
            <person name="Hill E.A."/>
            <person name="Rabines A."/>
            <person name="Zheng H."/>
            <person name="Allen L.Z."/>
            <person name="Kuo A."/>
            <person name="Grigoriev I.V."/>
            <person name="Allen A.E."/>
            <person name="Hazlebeck D."/>
            <person name="Allen E.E."/>
        </authorList>
    </citation>
    <scope>NUCLEOTIDE SEQUENCE</scope>
    <source>
        <strain evidence="11">Hildebrandi</strain>
    </source>
</reference>
<keyword evidence="8" id="KW-0496">Mitochondrion</keyword>
<dbReference type="EC" id="2.1.1.228" evidence="8"/>
<feature type="compositionally biased region" description="Polar residues" evidence="9">
    <location>
        <begin position="427"/>
        <end position="437"/>
    </location>
</feature>
<feature type="binding site" evidence="8">
    <location>
        <begin position="473"/>
        <end position="474"/>
    </location>
    <ligand>
        <name>S-adenosyl-L-methionine</name>
        <dbReference type="ChEBI" id="CHEBI:59789"/>
    </ligand>
</feature>
<dbReference type="GO" id="GO:0005634">
    <property type="term" value="C:nucleus"/>
    <property type="evidence" value="ECO:0007669"/>
    <property type="project" value="UniProtKB-SubCell"/>
</dbReference>
<evidence type="ECO:0000256" key="2">
    <source>
        <dbReference type="ARBA" id="ARBA00022490"/>
    </source>
</evidence>
<dbReference type="GO" id="GO:0070901">
    <property type="term" value="P:mitochondrial tRNA methylation"/>
    <property type="evidence" value="ECO:0007669"/>
    <property type="project" value="UniProtKB-ARBA"/>
</dbReference>
<evidence type="ECO:0000256" key="8">
    <source>
        <dbReference type="HAMAP-Rule" id="MF_03152"/>
    </source>
</evidence>
<evidence type="ECO:0000256" key="4">
    <source>
        <dbReference type="ARBA" id="ARBA00022679"/>
    </source>
</evidence>
<dbReference type="Pfam" id="PF25133">
    <property type="entry name" value="TYW2_N_2"/>
    <property type="match status" value="1"/>
</dbReference>
<dbReference type="GO" id="GO:0002939">
    <property type="term" value="P:tRNA N1-guanine methylation"/>
    <property type="evidence" value="ECO:0007669"/>
    <property type="project" value="TreeGrafter"/>
</dbReference>
<comment type="similarity">
    <text evidence="1">Belongs to the class I-like SAM-binding methyltransferase superfamily. TRM5/TYW2 family.</text>
</comment>
<keyword evidence="4 8" id="KW-0808">Transferase</keyword>
<sequence length="660" mass="73896">MGNKVHIGWSHLFSHSNPLLLVEAWTSPSLRMSSHRKCFHMASRWSSTFSPSRQSSLLSLSSQQSLPSATKNYPSCLFSSNSTANSDHFQEELTSNSTSTILSIDKDVRTMDPEQLLATWRELPVINPTVTFDTLLVPSSSLQTYVQHPSLQSILAKPTNCELLQHVHPRIKLVQDYKDDGAATGKKQLLLLSSSSFSNNIDHSDSSLQQLLDQDPAIERGPPLSISLSYQQLSFQYILQQLLPLHLLPPPSAYEQIGHIAHFNLKEPYQPYQQWIGQVLVATTPGIDTVVQKVGTVSGKYRTYQYEILADTRRPISQGNNQSTNNTISSSSSSSLETTHMEDGVQIQLNVAKCYWCTRLSGERQQVLQDILRSKQPNQSLVVADVFCGVGAVCLLLAKKRQQQQQQQQQTKIKSQKKRNKRDSGNDIPTKTSPSATTRIIANDWNPTAIEYFRRSIHGNNLNDSQFDLSCMEAYDFLIDLGSNEDNFENIAKDDVGEPKNQINTSLSPKPLPDHVLMNFPLGAPTFLGALRWWPWKRIEAKKRTDGMYPRFHVYTFARATTVGGDDEEEVAVDIIANELLPVIGGGSATVDNDSESNDDGDDLPAKSSTQQHRRHELNQEFDAKVSTRLVRDVAPGKVVVCVSFSCTPKLIRYMQGEYF</sequence>
<proteinExistence type="inferred from homology"/>
<evidence type="ECO:0000313" key="11">
    <source>
        <dbReference type="EMBL" id="KAG7342583.1"/>
    </source>
</evidence>
<evidence type="ECO:0000313" key="12">
    <source>
        <dbReference type="Proteomes" id="UP000693970"/>
    </source>
</evidence>
<feature type="binding site" evidence="8">
    <location>
        <position position="519"/>
    </location>
    <ligand>
        <name>S-adenosyl-L-methionine</name>
        <dbReference type="ChEBI" id="CHEBI:59789"/>
    </ligand>
</feature>
<feature type="domain" description="SAM-dependent methyltransferase TRM5/TYW2-type" evidence="10">
    <location>
        <begin position="254"/>
        <end position="649"/>
    </location>
</feature>
<comment type="catalytic activity">
    <reaction evidence="7 8">
        <text>guanosine(37) in tRNA + S-adenosyl-L-methionine = N(1)-methylguanosine(37) in tRNA + S-adenosyl-L-homocysteine + H(+)</text>
        <dbReference type="Rhea" id="RHEA:36899"/>
        <dbReference type="Rhea" id="RHEA-COMP:10145"/>
        <dbReference type="Rhea" id="RHEA-COMP:10147"/>
        <dbReference type="ChEBI" id="CHEBI:15378"/>
        <dbReference type="ChEBI" id="CHEBI:57856"/>
        <dbReference type="ChEBI" id="CHEBI:59789"/>
        <dbReference type="ChEBI" id="CHEBI:73542"/>
        <dbReference type="ChEBI" id="CHEBI:74269"/>
        <dbReference type="EC" id="2.1.1.228"/>
    </reaction>
</comment>
<keyword evidence="12" id="KW-1185">Reference proteome</keyword>
<dbReference type="Proteomes" id="UP000693970">
    <property type="component" value="Unassembled WGS sequence"/>
</dbReference>
<dbReference type="InterPro" id="IPR056744">
    <property type="entry name" value="TRM5/TYW2-like_N"/>
</dbReference>
<dbReference type="AlphaFoldDB" id="A0A9K3PCL8"/>
<dbReference type="PROSITE" id="PS51684">
    <property type="entry name" value="SAM_MT_TRM5_TYW2"/>
    <property type="match status" value="1"/>
</dbReference>
<gene>
    <name evidence="11" type="ORF">IV203_020526</name>
</gene>
<evidence type="ECO:0000256" key="5">
    <source>
        <dbReference type="ARBA" id="ARBA00022691"/>
    </source>
</evidence>
<feature type="region of interest" description="Disordered" evidence="9">
    <location>
        <begin position="406"/>
        <end position="437"/>
    </location>
</feature>
<dbReference type="OrthoDB" id="43296at2759"/>
<comment type="caution">
    <text evidence="8">Lacks conserved residue(s) required for the propagation of feature annotation.</text>
</comment>
<dbReference type="PANTHER" id="PTHR23245:SF43">
    <property type="entry name" value="TRNA (GUANINE(37)-N1)-METHYLTRANSFERASE 2"/>
    <property type="match status" value="1"/>
</dbReference>
<evidence type="ECO:0000256" key="1">
    <source>
        <dbReference type="ARBA" id="ARBA00009775"/>
    </source>
</evidence>
<feature type="compositionally biased region" description="Acidic residues" evidence="9">
    <location>
        <begin position="593"/>
        <end position="603"/>
    </location>
</feature>
<evidence type="ECO:0000256" key="7">
    <source>
        <dbReference type="ARBA" id="ARBA00047783"/>
    </source>
</evidence>
<dbReference type="EMBL" id="JAGRRH010000024">
    <property type="protein sequence ID" value="KAG7342583.1"/>
    <property type="molecule type" value="Genomic_DNA"/>
</dbReference>
<feature type="binding site" evidence="8">
    <location>
        <position position="364"/>
    </location>
    <ligand>
        <name>S-adenosyl-L-methionine</name>
        <dbReference type="ChEBI" id="CHEBI:59789"/>
    </ligand>
</feature>
<keyword evidence="3 8" id="KW-0489">Methyltransferase</keyword>